<evidence type="ECO:0000256" key="1">
    <source>
        <dbReference type="ARBA" id="ARBA00017228"/>
    </source>
</evidence>
<dbReference type="PANTHER" id="PTHR13932:SF5">
    <property type="entry name" value="RADICAL S-ADENOSYL METHIONINE DOMAIN-CONTAINING PROTEIN 1, MITOCHONDRIAL"/>
    <property type="match status" value="1"/>
</dbReference>
<dbReference type="SFLD" id="SFLDG01082">
    <property type="entry name" value="B12-binding_domain_containing"/>
    <property type="match status" value="1"/>
</dbReference>
<dbReference type="Gene3D" id="3.30.750.200">
    <property type="match status" value="1"/>
</dbReference>
<dbReference type="SFLD" id="SFLDG01065">
    <property type="entry name" value="anaerobic_coproporphyrinogen-I"/>
    <property type="match status" value="1"/>
</dbReference>
<dbReference type="PANTHER" id="PTHR13932">
    <property type="entry name" value="COPROPORPHYRINIGEN III OXIDASE"/>
    <property type="match status" value="1"/>
</dbReference>
<organism evidence="3 4">
    <name type="scientific">Cyanobium gracile UHCC 0139</name>
    <dbReference type="NCBI Taxonomy" id="3110308"/>
    <lineage>
        <taxon>Bacteria</taxon>
        <taxon>Bacillati</taxon>
        <taxon>Cyanobacteriota</taxon>
        <taxon>Cyanophyceae</taxon>
        <taxon>Synechococcales</taxon>
        <taxon>Prochlorococcaceae</taxon>
        <taxon>Cyanobium</taxon>
    </lineage>
</organism>
<dbReference type="SUPFAM" id="SSF102114">
    <property type="entry name" value="Radical SAM enzymes"/>
    <property type="match status" value="1"/>
</dbReference>
<gene>
    <name evidence="3" type="ORF">VB738_03575</name>
</gene>
<keyword evidence="4" id="KW-1185">Reference proteome</keyword>
<dbReference type="EMBL" id="JAYGHX010000002">
    <property type="protein sequence ID" value="MEA5390335.1"/>
    <property type="molecule type" value="Genomic_DNA"/>
</dbReference>
<dbReference type="SMART" id="SM00729">
    <property type="entry name" value="Elp3"/>
    <property type="match status" value="1"/>
</dbReference>
<proteinExistence type="predicted"/>
<dbReference type="InterPro" id="IPR006638">
    <property type="entry name" value="Elp3/MiaA/NifB-like_rSAM"/>
</dbReference>
<evidence type="ECO:0000313" key="3">
    <source>
        <dbReference type="EMBL" id="MEA5390335.1"/>
    </source>
</evidence>
<dbReference type="RefSeq" id="WP_323304445.1">
    <property type="nucleotide sequence ID" value="NZ_JAYGHX010000002.1"/>
</dbReference>
<reference evidence="3 4" key="1">
    <citation type="submission" date="2023-12" db="EMBL/GenBank/DDBJ databases">
        <title>Baltic Sea Cyanobacteria.</title>
        <authorList>
            <person name="Delbaje E."/>
            <person name="Fewer D.P."/>
            <person name="Shishido T.K."/>
        </authorList>
    </citation>
    <scope>NUCLEOTIDE SEQUENCE [LARGE SCALE GENOMIC DNA]</scope>
    <source>
        <strain evidence="3 4">UHCC 0139</strain>
    </source>
</reference>
<evidence type="ECO:0000259" key="2">
    <source>
        <dbReference type="PROSITE" id="PS51918"/>
    </source>
</evidence>
<accession>A0ABU5RRC9</accession>
<dbReference type="CDD" id="cd01335">
    <property type="entry name" value="Radical_SAM"/>
    <property type="match status" value="1"/>
</dbReference>
<dbReference type="Proteomes" id="UP001304461">
    <property type="component" value="Unassembled WGS sequence"/>
</dbReference>
<dbReference type="Pfam" id="PF04055">
    <property type="entry name" value="Radical_SAM"/>
    <property type="match status" value="1"/>
</dbReference>
<evidence type="ECO:0000313" key="4">
    <source>
        <dbReference type="Proteomes" id="UP001304461"/>
    </source>
</evidence>
<dbReference type="InterPro" id="IPR007197">
    <property type="entry name" value="rSAM"/>
</dbReference>
<name>A0ABU5RRC9_9CYAN</name>
<comment type="caution">
    <text evidence="3">The sequence shown here is derived from an EMBL/GenBank/DDBJ whole genome shotgun (WGS) entry which is preliminary data.</text>
</comment>
<sequence>MTLQTPCQPHRFSERDLMGRAASRVNDYRALQAAGLICSSGDFFPSVHYPPITMYSPVQEEEFFASYTLPADGLFDIYAHIPFCRSRCLFCHYPVQLGERSPEKDRYLAALEKEMDLYMRRLGVDRLKARSVLVGGGTPTYLTIEQLGCFLDSFSKRVDLSGCTQFNYDVDPVTLIGPEGIERLKLMRAYGVDRLTIGVQSLNPVVLKQMNRHHGVAETLEAIDNSRKLGFQINIEFIFGYPGETLENWMEVINLAVSLDVQEIQLYRLKVEAYGDYQGPIKNIQHQHPERMPTLEETIMMKQLAIDLLNQNGFHENLRRVFSRDRDHYSHYADNQCCGLLDQLGFGLTAFSSLRDRFALNTQDFDAYYDLIENGRLPLNRGIIRSEEEQARWAVVLPLKNRCVWKSHFEAVTGGRQLSETFGAKLQRLEHHGLLRDEGDKVVLTPLGAFVADEVVQQFHGQAYMPYPAEAYAPGPLHPYDHCRTSPEPALIAR</sequence>
<dbReference type="SFLD" id="SFLDS00029">
    <property type="entry name" value="Radical_SAM"/>
    <property type="match status" value="1"/>
</dbReference>
<protein>
    <recommendedName>
        <fullName evidence="1">Heme chaperone HemW</fullName>
    </recommendedName>
</protein>
<dbReference type="PROSITE" id="PS51918">
    <property type="entry name" value="RADICAL_SAM"/>
    <property type="match status" value="1"/>
</dbReference>
<dbReference type="InterPro" id="IPR058240">
    <property type="entry name" value="rSAM_sf"/>
</dbReference>
<dbReference type="InterPro" id="IPR034505">
    <property type="entry name" value="Coproporphyrinogen-III_oxidase"/>
</dbReference>
<feature type="domain" description="Radical SAM core" evidence="2">
    <location>
        <begin position="69"/>
        <end position="312"/>
    </location>
</feature>